<name>A0A5B8XXR8_9DELT</name>
<protein>
    <submittedName>
        <fullName evidence="2">Uncharacterized protein</fullName>
    </submittedName>
</protein>
<reference evidence="2 3" key="1">
    <citation type="submission" date="2019-08" db="EMBL/GenBank/DDBJ databases">
        <authorList>
            <person name="Liang Q."/>
        </authorList>
    </citation>
    <scope>NUCLEOTIDE SEQUENCE [LARGE SCALE GENOMIC DNA]</scope>
    <source>
        <strain evidence="2 3">V1718</strain>
    </source>
</reference>
<sequence length="139" mass="15660">MNLQENKPDKEPNPQPVRSTPKAESGTSEQFVVFARHTENAEDFAGEHLSLKEQVSQARYYWTGSAADWRLLQEEALLTPSKDLTETTENLWAVAYSWKGEALPESKFQFASFLGKVELTRLGVFSMGVPDPKVVGFKH</sequence>
<dbReference type="AlphaFoldDB" id="A0A5B8XXR8"/>
<organism evidence="2 3">
    <name type="scientific">Microvenator marinus</name>
    <dbReference type="NCBI Taxonomy" id="2600177"/>
    <lineage>
        <taxon>Bacteria</taxon>
        <taxon>Deltaproteobacteria</taxon>
        <taxon>Bradymonadales</taxon>
        <taxon>Microvenatoraceae</taxon>
        <taxon>Microvenator</taxon>
    </lineage>
</organism>
<keyword evidence="3" id="KW-1185">Reference proteome</keyword>
<feature type="compositionally biased region" description="Basic and acidic residues" evidence="1">
    <location>
        <begin position="1"/>
        <end position="12"/>
    </location>
</feature>
<dbReference type="Proteomes" id="UP000321595">
    <property type="component" value="Chromosome"/>
</dbReference>
<dbReference type="KEGG" id="bbae:FRD01_22590"/>
<feature type="region of interest" description="Disordered" evidence="1">
    <location>
        <begin position="1"/>
        <end position="28"/>
    </location>
</feature>
<proteinExistence type="predicted"/>
<accession>A0A5B8XXR8</accession>
<evidence type="ECO:0000256" key="1">
    <source>
        <dbReference type="SAM" id="MobiDB-lite"/>
    </source>
</evidence>
<dbReference type="RefSeq" id="WP_146963241.1">
    <property type="nucleotide sequence ID" value="NZ_CP042467.1"/>
</dbReference>
<evidence type="ECO:0000313" key="2">
    <source>
        <dbReference type="EMBL" id="QED29971.1"/>
    </source>
</evidence>
<gene>
    <name evidence="2" type="ORF">FRD01_22590</name>
</gene>
<evidence type="ECO:0000313" key="3">
    <source>
        <dbReference type="Proteomes" id="UP000321595"/>
    </source>
</evidence>
<dbReference type="EMBL" id="CP042467">
    <property type="protein sequence ID" value="QED29971.1"/>
    <property type="molecule type" value="Genomic_DNA"/>
</dbReference>